<feature type="region of interest" description="Disordered" evidence="1">
    <location>
        <begin position="42"/>
        <end position="93"/>
    </location>
</feature>
<reference evidence="2 3" key="1">
    <citation type="journal article" date="2018" name="New Phytol.">
        <title>Phylogenomics of Endogonaceae and evolution of mycorrhizas within Mucoromycota.</title>
        <authorList>
            <person name="Chang Y."/>
            <person name="Desiro A."/>
            <person name="Na H."/>
            <person name="Sandor L."/>
            <person name="Lipzen A."/>
            <person name="Clum A."/>
            <person name="Barry K."/>
            <person name="Grigoriev I.V."/>
            <person name="Martin F.M."/>
            <person name="Stajich J.E."/>
            <person name="Smith M.E."/>
            <person name="Bonito G."/>
            <person name="Spatafora J.W."/>
        </authorList>
    </citation>
    <scope>NUCLEOTIDE SEQUENCE [LARGE SCALE GENOMIC DNA]</scope>
    <source>
        <strain evidence="2 3">GMNB39</strain>
    </source>
</reference>
<keyword evidence="3" id="KW-1185">Reference proteome</keyword>
<evidence type="ECO:0000313" key="2">
    <source>
        <dbReference type="EMBL" id="RUP49000.1"/>
    </source>
</evidence>
<evidence type="ECO:0000313" key="3">
    <source>
        <dbReference type="Proteomes" id="UP000268093"/>
    </source>
</evidence>
<dbReference type="AlphaFoldDB" id="A0A433DDR5"/>
<comment type="caution">
    <text evidence="2">The sequence shown here is derived from an EMBL/GenBank/DDBJ whole genome shotgun (WGS) entry which is preliminary data.</text>
</comment>
<organism evidence="2 3">
    <name type="scientific">Jimgerdemannia flammicorona</name>
    <dbReference type="NCBI Taxonomy" id="994334"/>
    <lineage>
        <taxon>Eukaryota</taxon>
        <taxon>Fungi</taxon>
        <taxon>Fungi incertae sedis</taxon>
        <taxon>Mucoromycota</taxon>
        <taxon>Mucoromycotina</taxon>
        <taxon>Endogonomycetes</taxon>
        <taxon>Endogonales</taxon>
        <taxon>Endogonaceae</taxon>
        <taxon>Jimgerdemannia</taxon>
    </lineage>
</organism>
<dbReference type="EMBL" id="RBNI01002711">
    <property type="protein sequence ID" value="RUP49000.1"/>
    <property type="molecule type" value="Genomic_DNA"/>
</dbReference>
<dbReference type="Proteomes" id="UP000268093">
    <property type="component" value="Unassembled WGS sequence"/>
</dbReference>
<protein>
    <submittedName>
        <fullName evidence="2">Uncharacterized protein</fullName>
    </submittedName>
</protein>
<proteinExistence type="predicted"/>
<feature type="non-terminal residue" evidence="2">
    <location>
        <position position="1"/>
    </location>
</feature>
<name>A0A433DDR5_9FUNG</name>
<gene>
    <name evidence="2" type="ORF">BC936DRAFT_143499</name>
</gene>
<evidence type="ECO:0000256" key="1">
    <source>
        <dbReference type="SAM" id="MobiDB-lite"/>
    </source>
</evidence>
<sequence>MPKNCPFVEQRPDGSYEKLDYVINRDEELSMHVGLVRSKKRRLLARDDQPGTKCTKPPQFDPVPSEDEGRSLQSNGDEEDLLELSGDATERGS</sequence>
<accession>A0A433DDR5</accession>